<keyword evidence="4" id="KW-1185">Reference proteome</keyword>
<evidence type="ECO:0000256" key="1">
    <source>
        <dbReference type="SAM" id="MobiDB-lite"/>
    </source>
</evidence>
<reference evidence="3" key="1">
    <citation type="submission" date="2021-07" db="EMBL/GenBank/DDBJ databases">
        <authorList>
            <person name="Durling M."/>
        </authorList>
    </citation>
    <scope>NUCLEOTIDE SEQUENCE</scope>
</reference>
<keyword evidence="2" id="KW-0472">Membrane</keyword>
<keyword evidence="2" id="KW-0812">Transmembrane</keyword>
<feature type="transmembrane region" description="Helical" evidence="2">
    <location>
        <begin position="118"/>
        <end position="140"/>
    </location>
</feature>
<keyword evidence="2" id="KW-1133">Transmembrane helix</keyword>
<dbReference type="EMBL" id="CAJVRL010000001">
    <property type="protein sequence ID" value="CAG8948951.1"/>
    <property type="molecule type" value="Genomic_DNA"/>
</dbReference>
<evidence type="ECO:0000256" key="2">
    <source>
        <dbReference type="SAM" id="Phobius"/>
    </source>
</evidence>
<proteinExistence type="predicted"/>
<organism evidence="3 4">
    <name type="scientific">Hymenoscyphus fraxineus</name>
    <dbReference type="NCBI Taxonomy" id="746836"/>
    <lineage>
        <taxon>Eukaryota</taxon>
        <taxon>Fungi</taxon>
        <taxon>Dikarya</taxon>
        <taxon>Ascomycota</taxon>
        <taxon>Pezizomycotina</taxon>
        <taxon>Leotiomycetes</taxon>
        <taxon>Helotiales</taxon>
        <taxon>Helotiaceae</taxon>
        <taxon>Hymenoscyphus</taxon>
    </lineage>
</organism>
<name>A0A9N9PJR4_9HELO</name>
<dbReference type="AlphaFoldDB" id="A0A9N9PJR4"/>
<gene>
    <name evidence="3" type="ORF">HYFRA_00002079</name>
</gene>
<feature type="region of interest" description="Disordered" evidence="1">
    <location>
        <begin position="12"/>
        <end position="44"/>
    </location>
</feature>
<evidence type="ECO:0000313" key="4">
    <source>
        <dbReference type="Proteomes" id="UP000696280"/>
    </source>
</evidence>
<protein>
    <submittedName>
        <fullName evidence="3">Uncharacterized protein</fullName>
    </submittedName>
</protein>
<feature type="compositionally biased region" description="Polar residues" evidence="1">
    <location>
        <begin position="30"/>
        <end position="44"/>
    </location>
</feature>
<dbReference type="Proteomes" id="UP000696280">
    <property type="component" value="Unassembled WGS sequence"/>
</dbReference>
<sequence>MPRKYNVASFLPGVKQPPIKKPLSHAGKASGNTATNSAKSQAQNNLQNLKSYQNDEINPLSQPGILKTPSMFSSAAFFAASFSFALWIFMLFSFRCCGAENANRKAVPKTHTTRIRGIFFSPSSSCRSGFGSIMVLLVLVKALMGGDN</sequence>
<accession>A0A9N9PJR4</accession>
<evidence type="ECO:0000313" key="3">
    <source>
        <dbReference type="EMBL" id="CAG8948951.1"/>
    </source>
</evidence>
<comment type="caution">
    <text evidence="3">The sequence shown here is derived from an EMBL/GenBank/DDBJ whole genome shotgun (WGS) entry which is preliminary data.</text>
</comment>
<feature type="transmembrane region" description="Helical" evidence="2">
    <location>
        <begin position="75"/>
        <end position="97"/>
    </location>
</feature>